<dbReference type="InterPro" id="IPR016181">
    <property type="entry name" value="Acyl_CoA_acyltransferase"/>
</dbReference>
<name>A0ABS7GU45_9HYPH</name>
<reference evidence="1 2" key="1">
    <citation type="journal article" date="2021" name="MBio">
        <title>Poor Competitiveness of Bradyrhizobium in Pigeon Pea Root Colonization in Indian Soils.</title>
        <authorList>
            <person name="Chalasani D."/>
            <person name="Basu A."/>
            <person name="Pullabhotla S.V.S.R.N."/>
            <person name="Jorrin B."/>
            <person name="Neal A.L."/>
            <person name="Poole P.S."/>
            <person name="Podile A.R."/>
            <person name="Tkacz A."/>
        </authorList>
    </citation>
    <scope>NUCLEOTIDE SEQUENCE [LARGE SCALE GENOMIC DNA]</scope>
    <source>
        <strain evidence="1 2">HU56</strain>
    </source>
</reference>
<evidence type="ECO:0000313" key="1">
    <source>
        <dbReference type="EMBL" id="MBW9053460.1"/>
    </source>
</evidence>
<dbReference type="Gene3D" id="3.40.630.30">
    <property type="match status" value="1"/>
</dbReference>
<dbReference type="EMBL" id="JAEUAK010000004">
    <property type="protein sequence ID" value="MBW9053460.1"/>
    <property type="molecule type" value="Genomic_DNA"/>
</dbReference>
<protein>
    <submittedName>
        <fullName evidence="1">GNAT family N-acetyltransferase</fullName>
    </submittedName>
</protein>
<comment type="caution">
    <text evidence="1">The sequence shown here is derived from an EMBL/GenBank/DDBJ whole genome shotgun (WGS) entry which is preliminary data.</text>
</comment>
<keyword evidence="2" id="KW-1185">Reference proteome</keyword>
<organism evidence="1 2">
    <name type="scientific">Rhizobium mesosinicum</name>
    <dbReference type="NCBI Taxonomy" id="335017"/>
    <lineage>
        <taxon>Bacteria</taxon>
        <taxon>Pseudomonadati</taxon>
        <taxon>Pseudomonadota</taxon>
        <taxon>Alphaproteobacteria</taxon>
        <taxon>Hyphomicrobiales</taxon>
        <taxon>Rhizobiaceae</taxon>
        <taxon>Rhizobium/Agrobacterium group</taxon>
        <taxon>Rhizobium</taxon>
    </lineage>
</organism>
<gene>
    <name evidence="1" type="ORF">JNB85_13680</name>
</gene>
<evidence type="ECO:0000313" key="2">
    <source>
        <dbReference type="Proteomes" id="UP000717752"/>
    </source>
</evidence>
<accession>A0ABS7GU45</accession>
<dbReference type="RefSeq" id="WP_220334822.1">
    <property type="nucleotide sequence ID" value="NZ_JAEUAK010000004.1"/>
</dbReference>
<proteinExistence type="predicted"/>
<sequence>MKIVTDERVALLVSRLVGKAFVAPFTAMGIERDGEVIGGVVFNVFEGTDLHVTVAGRGFNRSFLADLGAYVFQQLGCERMTVLTEQVRIVRIAEKLGGEIEGLLRNHFGRDRDAYLVGILKDDWKY</sequence>
<dbReference type="SUPFAM" id="SSF55729">
    <property type="entry name" value="Acyl-CoA N-acyltransferases (Nat)"/>
    <property type="match status" value="1"/>
</dbReference>
<dbReference type="Proteomes" id="UP000717752">
    <property type="component" value="Unassembled WGS sequence"/>
</dbReference>